<gene>
    <name evidence="3" type="ORF">ANN_02004</name>
</gene>
<dbReference type="InterPro" id="IPR000477">
    <property type="entry name" value="RT_dom"/>
</dbReference>
<dbReference type="PANTHER" id="PTHR47027:SF20">
    <property type="entry name" value="REVERSE TRANSCRIPTASE-LIKE PROTEIN WITH RNA-DIRECTED DNA POLYMERASE DOMAIN"/>
    <property type="match status" value="1"/>
</dbReference>
<dbReference type="Proteomes" id="UP001148838">
    <property type="component" value="Unassembled WGS sequence"/>
</dbReference>
<feature type="region of interest" description="Disordered" evidence="1">
    <location>
        <begin position="1"/>
        <end position="21"/>
    </location>
</feature>
<evidence type="ECO:0000259" key="2">
    <source>
        <dbReference type="PROSITE" id="PS50878"/>
    </source>
</evidence>
<dbReference type="PANTHER" id="PTHR47027">
    <property type="entry name" value="REVERSE TRANSCRIPTASE DOMAIN-CONTAINING PROTEIN"/>
    <property type="match status" value="1"/>
</dbReference>
<feature type="domain" description="Reverse transcriptase" evidence="2">
    <location>
        <begin position="1"/>
        <end position="212"/>
    </location>
</feature>
<sequence length="363" mass="42441">MYFTPTSSTNEVQPSSKQTQDRIYSHSSLTVIENSTFQNMFAFSSDERAFNIESYFRTDDSVLNAIIRTIYELYNHNIIKITIGSEHTEWRPINCGIRQGCPLSPLLFNIYINSVIRHWRLTIHGNIPLFRNCTLDSLSYADDQVLFATNEDELQYSIHHLNIIAQNFNMKISPNETKIMAFQGKQPVRSKICIGTHTLEKVNSFKYLGYNLTYLPVTDISENIQHFNGALRTINQVFTTTKIQKHTRLKAYKVLARPVLMYGSEAWTVRNSDVQRLTTAELRFLRRTAGYSLLDHKRNELITKELKITPIYEHLNHYRQKWLNHVNRMDRSRLPRQILRYIPHGRRSLGRPPKSWTETVTGN</sequence>
<organism evidence="3 4">
    <name type="scientific">Periplaneta americana</name>
    <name type="common">American cockroach</name>
    <name type="synonym">Blatta americana</name>
    <dbReference type="NCBI Taxonomy" id="6978"/>
    <lineage>
        <taxon>Eukaryota</taxon>
        <taxon>Metazoa</taxon>
        <taxon>Ecdysozoa</taxon>
        <taxon>Arthropoda</taxon>
        <taxon>Hexapoda</taxon>
        <taxon>Insecta</taxon>
        <taxon>Pterygota</taxon>
        <taxon>Neoptera</taxon>
        <taxon>Polyneoptera</taxon>
        <taxon>Dictyoptera</taxon>
        <taxon>Blattodea</taxon>
        <taxon>Blattoidea</taxon>
        <taxon>Blattidae</taxon>
        <taxon>Blattinae</taxon>
        <taxon>Periplaneta</taxon>
    </lineage>
</organism>
<dbReference type="Pfam" id="PF00078">
    <property type="entry name" value="RVT_1"/>
    <property type="match status" value="1"/>
</dbReference>
<dbReference type="EMBL" id="JAJSOF020000003">
    <property type="protein sequence ID" value="KAJ4450577.1"/>
    <property type="molecule type" value="Genomic_DNA"/>
</dbReference>
<keyword evidence="4" id="KW-1185">Reference proteome</keyword>
<dbReference type="SUPFAM" id="SSF56672">
    <property type="entry name" value="DNA/RNA polymerases"/>
    <property type="match status" value="1"/>
</dbReference>
<evidence type="ECO:0000313" key="3">
    <source>
        <dbReference type="EMBL" id="KAJ4450577.1"/>
    </source>
</evidence>
<proteinExistence type="predicted"/>
<dbReference type="InterPro" id="IPR043502">
    <property type="entry name" value="DNA/RNA_pol_sf"/>
</dbReference>
<dbReference type="PROSITE" id="PS50878">
    <property type="entry name" value="RT_POL"/>
    <property type="match status" value="1"/>
</dbReference>
<reference evidence="3 4" key="1">
    <citation type="journal article" date="2022" name="Allergy">
        <title>Genome assembly and annotation of Periplaneta americana reveal a comprehensive cockroach allergen profile.</title>
        <authorList>
            <person name="Wang L."/>
            <person name="Xiong Q."/>
            <person name="Saelim N."/>
            <person name="Wang L."/>
            <person name="Nong W."/>
            <person name="Wan A.T."/>
            <person name="Shi M."/>
            <person name="Liu X."/>
            <person name="Cao Q."/>
            <person name="Hui J.H.L."/>
            <person name="Sookrung N."/>
            <person name="Leung T.F."/>
            <person name="Tungtrongchitr A."/>
            <person name="Tsui S.K.W."/>
        </authorList>
    </citation>
    <scope>NUCLEOTIDE SEQUENCE [LARGE SCALE GENOMIC DNA]</scope>
    <source>
        <strain evidence="3">PWHHKU_190912</strain>
    </source>
</reference>
<name>A0ABQ8TWU7_PERAM</name>
<evidence type="ECO:0000256" key="1">
    <source>
        <dbReference type="SAM" id="MobiDB-lite"/>
    </source>
</evidence>
<accession>A0ABQ8TWU7</accession>
<feature type="compositionally biased region" description="Polar residues" evidence="1">
    <location>
        <begin position="1"/>
        <end position="18"/>
    </location>
</feature>
<comment type="caution">
    <text evidence="3">The sequence shown here is derived from an EMBL/GenBank/DDBJ whole genome shotgun (WGS) entry which is preliminary data.</text>
</comment>
<evidence type="ECO:0000313" key="4">
    <source>
        <dbReference type="Proteomes" id="UP001148838"/>
    </source>
</evidence>
<protein>
    <recommendedName>
        <fullName evidence="2">Reverse transcriptase domain-containing protein</fullName>
    </recommendedName>
</protein>